<dbReference type="GO" id="GO:0006974">
    <property type="term" value="P:DNA damage response"/>
    <property type="evidence" value="ECO:0007669"/>
    <property type="project" value="TreeGrafter"/>
</dbReference>
<protein>
    <submittedName>
        <fullName evidence="5">2-dehydro-3-deoxygluconokinase</fullName>
    </submittedName>
</protein>
<organism evidence="5 6">
    <name type="scientific">Sagittula stellata (strain ATCC 700073 / DSM 11524 / E-37)</name>
    <dbReference type="NCBI Taxonomy" id="388399"/>
    <lineage>
        <taxon>Bacteria</taxon>
        <taxon>Pseudomonadati</taxon>
        <taxon>Pseudomonadota</taxon>
        <taxon>Alphaproteobacteria</taxon>
        <taxon>Rhodobacterales</taxon>
        <taxon>Roseobacteraceae</taxon>
        <taxon>Sagittula</taxon>
    </lineage>
</organism>
<keyword evidence="3 5" id="KW-0418">Kinase</keyword>
<proteinExistence type="inferred from homology"/>
<dbReference type="Proteomes" id="UP000005713">
    <property type="component" value="Unassembled WGS sequence"/>
</dbReference>
<dbReference type="RefSeq" id="WP_005863806.1">
    <property type="nucleotide sequence ID" value="NZ_AAYA01000023.1"/>
</dbReference>
<comment type="similarity">
    <text evidence="1">Belongs to the carbohydrate kinase PfkB family.</text>
</comment>
<evidence type="ECO:0000256" key="1">
    <source>
        <dbReference type="ARBA" id="ARBA00010688"/>
    </source>
</evidence>
<dbReference type="CDD" id="cd01166">
    <property type="entry name" value="KdgK"/>
    <property type="match status" value="1"/>
</dbReference>
<dbReference type="InterPro" id="IPR011611">
    <property type="entry name" value="PfkB_dom"/>
</dbReference>
<feature type="domain" description="Carbohydrate kinase PfkB" evidence="4">
    <location>
        <begin position="6"/>
        <end position="295"/>
    </location>
</feature>
<dbReference type="Gene3D" id="3.40.1190.20">
    <property type="match status" value="1"/>
</dbReference>
<dbReference type="InterPro" id="IPR050306">
    <property type="entry name" value="PfkB_Carbo_kinase"/>
</dbReference>
<keyword evidence="6" id="KW-1185">Reference proteome</keyword>
<dbReference type="PROSITE" id="PS00584">
    <property type="entry name" value="PFKB_KINASES_2"/>
    <property type="match status" value="1"/>
</dbReference>
<evidence type="ECO:0000256" key="3">
    <source>
        <dbReference type="ARBA" id="ARBA00022777"/>
    </source>
</evidence>
<dbReference type="EMBL" id="AAYA01000023">
    <property type="protein sequence ID" value="EBA05783.1"/>
    <property type="molecule type" value="Genomic_DNA"/>
</dbReference>
<dbReference type="GO" id="GO:0005829">
    <property type="term" value="C:cytosol"/>
    <property type="evidence" value="ECO:0007669"/>
    <property type="project" value="TreeGrafter"/>
</dbReference>
<dbReference type="InterPro" id="IPR029056">
    <property type="entry name" value="Ribokinase-like"/>
</dbReference>
<evidence type="ECO:0000313" key="6">
    <source>
        <dbReference type="Proteomes" id="UP000005713"/>
    </source>
</evidence>
<evidence type="ECO:0000313" key="5">
    <source>
        <dbReference type="EMBL" id="EBA05783.1"/>
    </source>
</evidence>
<dbReference type="GO" id="GO:0008673">
    <property type="term" value="F:2-dehydro-3-deoxygluconokinase activity"/>
    <property type="evidence" value="ECO:0007669"/>
    <property type="project" value="TreeGrafter"/>
</dbReference>
<name>A3KAL9_SAGS3</name>
<reference evidence="5 6" key="1">
    <citation type="submission" date="2006-06" db="EMBL/GenBank/DDBJ databases">
        <authorList>
            <person name="Moran M.A."/>
            <person name="Ferriera S."/>
            <person name="Johnson J."/>
            <person name="Kravitz S."/>
            <person name="Beeson K."/>
            <person name="Sutton G."/>
            <person name="Rogers Y.-H."/>
            <person name="Friedman R."/>
            <person name="Frazier M."/>
            <person name="Venter J.C."/>
        </authorList>
    </citation>
    <scope>NUCLEOTIDE SEQUENCE [LARGE SCALE GENOMIC DNA]</scope>
    <source>
        <strain evidence="5 6">E-37</strain>
    </source>
</reference>
<dbReference type="GO" id="GO:0042840">
    <property type="term" value="P:D-glucuronate catabolic process"/>
    <property type="evidence" value="ECO:0007669"/>
    <property type="project" value="TreeGrafter"/>
</dbReference>
<dbReference type="AlphaFoldDB" id="A3KAL9"/>
<dbReference type="PANTHER" id="PTHR43085">
    <property type="entry name" value="HEXOKINASE FAMILY MEMBER"/>
    <property type="match status" value="1"/>
</dbReference>
<comment type="caution">
    <text evidence="5">The sequence shown here is derived from an EMBL/GenBank/DDBJ whole genome shotgun (WGS) entry which is preliminary data.</text>
</comment>
<dbReference type="Pfam" id="PF00294">
    <property type="entry name" value="PfkB"/>
    <property type="match status" value="1"/>
</dbReference>
<sequence>MNFLSIGEIMVELAPAGEGLLRQGFAGDTFNTAWYARRLLPPGWTVSYGTVIGEDAVSDDMARFIAGEGLSTDALARHPDRTVGLYMISLKDGERSFSYWRGQSAAKTLADDPVRLADMLKGRDTIHFSGITLAILPSDARRAFCDALATARSDGAHVSFDTNLRPRLWESPDAMRDGLTLGASVADTVLPSFDEEQTVFDDTTPEDTIARYANGGATCVAVKNGGAAVTAWAASEGSAEIAPPRVAQVVDSTAAGDSFAAGFLCARAEGASAAEAAHRAADLASRVIQHRGALAPAIFTGDET</sequence>
<dbReference type="SUPFAM" id="SSF53613">
    <property type="entry name" value="Ribokinase-like"/>
    <property type="match status" value="1"/>
</dbReference>
<dbReference type="PANTHER" id="PTHR43085:SF15">
    <property type="entry name" value="2-DEHYDRO-3-DEOXYGLUCONOKINASE"/>
    <property type="match status" value="1"/>
</dbReference>
<evidence type="ECO:0000259" key="4">
    <source>
        <dbReference type="Pfam" id="PF00294"/>
    </source>
</evidence>
<dbReference type="GO" id="GO:0019698">
    <property type="term" value="P:D-galacturonate catabolic process"/>
    <property type="evidence" value="ECO:0007669"/>
    <property type="project" value="TreeGrafter"/>
</dbReference>
<accession>A3KAL9</accession>
<evidence type="ECO:0000256" key="2">
    <source>
        <dbReference type="ARBA" id="ARBA00022679"/>
    </source>
</evidence>
<dbReference type="eggNOG" id="COG0524">
    <property type="taxonomic scope" value="Bacteria"/>
</dbReference>
<keyword evidence="2" id="KW-0808">Transferase</keyword>
<gene>
    <name evidence="5" type="ORF">SSE37_09513</name>
</gene>
<dbReference type="InterPro" id="IPR002173">
    <property type="entry name" value="Carboh/pur_kinase_PfkB_CS"/>
</dbReference>